<dbReference type="Proteomes" id="UP000319010">
    <property type="component" value="Unassembled WGS sequence"/>
</dbReference>
<proteinExistence type="predicted"/>
<organism evidence="1 2">
    <name type="scientific">Actinomyces johnsonii</name>
    <dbReference type="NCBI Taxonomy" id="544581"/>
    <lineage>
        <taxon>Bacteria</taxon>
        <taxon>Bacillati</taxon>
        <taxon>Actinomycetota</taxon>
        <taxon>Actinomycetes</taxon>
        <taxon>Actinomycetales</taxon>
        <taxon>Actinomycetaceae</taxon>
        <taxon>Actinomyces</taxon>
    </lineage>
</organism>
<dbReference type="RefSeq" id="WP_141425197.1">
    <property type="nucleotide sequence ID" value="NZ_JASPFB010000025.1"/>
</dbReference>
<gene>
    <name evidence="1" type="ORF">FK256_14160</name>
</gene>
<reference evidence="1 2" key="1">
    <citation type="submission" date="2019-06" db="EMBL/GenBank/DDBJ databases">
        <title>Draft genome sequence of Actinomyces johnsonii CCUG 34287T.</title>
        <authorList>
            <person name="Salva-Serra F."/>
            <person name="Cardew S."/>
            <person name="Moore E."/>
        </authorList>
    </citation>
    <scope>NUCLEOTIDE SEQUENCE [LARGE SCALE GENOMIC DNA]</scope>
    <source>
        <strain evidence="1 2">CCUG 34287</strain>
    </source>
</reference>
<dbReference type="AlphaFoldDB" id="A0A507ZW33"/>
<comment type="caution">
    <text evidence="1">The sequence shown here is derived from an EMBL/GenBank/DDBJ whole genome shotgun (WGS) entry which is preliminary data.</text>
</comment>
<dbReference type="EMBL" id="VICB01000035">
    <property type="protein sequence ID" value="TQD41147.1"/>
    <property type="molecule type" value="Genomic_DNA"/>
</dbReference>
<dbReference type="PROSITE" id="PS51257">
    <property type="entry name" value="PROKAR_LIPOPROTEIN"/>
    <property type="match status" value="1"/>
</dbReference>
<name>A0A507ZW33_9ACTO</name>
<evidence type="ECO:0000313" key="1">
    <source>
        <dbReference type="EMBL" id="TQD41147.1"/>
    </source>
</evidence>
<protein>
    <submittedName>
        <fullName evidence="1">Uncharacterized protein</fullName>
    </submittedName>
</protein>
<sequence length="355" mass="35879">MLTRRALLTAATAAGLALTGCTKTSGGSGKTTPASSAPLATLASAPAWHVDLAGARITDYHPRLGVLAITSAKESATLTAVSPDGTDGWRTTLTTTDPASVDLAWIAAGTADLIAAFDKSATTLTIWDATSTSPRLSETVTDARLGATGLLAIAVDGTLRTLTLTGGTVPYLTPLQSLGTPLAATTTGHYLLLNESGALTLDGHLLPDCGQGTPKAVTLTQSIAAASWSSLTVAWTTSATTVAKVTADVKTPQRRPVTGGTWSTWGAAAWIYQGKTVTVTDPVAAVLDGAAYQTAAKGSAVIDLDSGATVTSGAITPVGTPNTQDRLIAFDGASLASWPLRKASSPTSTSTQETT</sequence>
<accession>A0A507ZW33</accession>
<evidence type="ECO:0000313" key="2">
    <source>
        <dbReference type="Proteomes" id="UP000319010"/>
    </source>
</evidence>